<dbReference type="OrthoDB" id="271745at2759"/>
<feature type="domain" description="Roadblock/LAMTOR2" evidence="2">
    <location>
        <begin position="7"/>
        <end position="94"/>
    </location>
</feature>
<gene>
    <name evidence="3" type="ORF">EmuJ_000871100</name>
</gene>
<dbReference type="AlphaFoldDB" id="A0A068Y8I3"/>
<organism evidence="3 4">
    <name type="scientific">Echinococcus multilocularis</name>
    <name type="common">Fox tapeworm</name>
    <dbReference type="NCBI Taxonomy" id="6211"/>
    <lineage>
        <taxon>Eukaryota</taxon>
        <taxon>Metazoa</taxon>
        <taxon>Spiralia</taxon>
        <taxon>Lophotrochozoa</taxon>
        <taxon>Platyhelminthes</taxon>
        <taxon>Cestoda</taxon>
        <taxon>Eucestoda</taxon>
        <taxon>Cyclophyllidea</taxon>
        <taxon>Taeniidae</taxon>
        <taxon>Echinococcus</taxon>
    </lineage>
</organism>
<keyword evidence="4" id="KW-1185">Reference proteome</keyword>
<dbReference type="OMA" id="WAAYEKN"/>
<evidence type="ECO:0000259" key="2">
    <source>
        <dbReference type="SMART" id="SM00960"/>
    </source>
</evidence>
<comment type="similarity">
    <text evidence="1">Belongs to the GAMAD family.</text>
</comment>
<dbReference type="GO" id="GO:0060090">
    <property type="term" value="F:molecular adaptor activity"/>
    <property type="evidence" value="ECO:0007669"/>
    <property type="project" value="InterPro"/>
</dbReference>
<dbReference type="GO" id="GO:0005085">
    <property type="term" value="F:guanyl-nucleotide exchange factor activity"/>
    <property type="evidence" value="ECO:0007669"/>
    <property type="project" value="InterPro"/>
</dbReference>
<protein>
    <submittedName>
        <fullName evidence="3">Ragulator complex protein LAMTOR2</fullName>
    </submittedName>
</protein>
<dbReference type="GO" id="GO:0032008">
    <property type="term" value="P:positive regulation of TOR signaling"/>
    <property type="evidence" value="ECO:0007669"/>
    <property type="project" value="InterPro"/>
</dbReference>
<sequence length="125" mass="13842">MLRLRALSRYLDRVRTGGVESIMLFSTEGILLTQSGIDTGNVKTAAAIVSNVWNMYQKQLQLNESESLQEIIVELTNGRLVFTRVASVIICIYGSKEISLALMRAKMSLLAENLHEPLSLLTASN</sequence>
<proteinExistence type="inferred from homology"/>
<dbReference type="InterPro" id="IPR037587">
    <property type="entry name" value="LAMTOR2-like"/>
</dbReference>
<dbReference type="STRING" id="6211.A0A068Y8I3"/>
<evidence type="ECO:0000313" key="3">
    <source>
        <dbReference type="EMBL" id="CDS41091.1"/>
    </source>
</evidence>
<name>A0A068Y8I3_ECHMU</name>
<dbReference type="eggNOG" id="KOG4107">
    <property type="taxonomic scope" value="Eukaryota"/>
</dbReference>
<dbReference type="Proteomes" id="UP000017246">
    <property type="component" value="Unassembled WGS sequence"/>
</dbReference>
<dbReference type="Pfam" id="PF03259">
    <property type="entry name" value="Robl_LC7"/>
    <property type="match status" value="1"/>
</dbReference>
<evidence type="ECO:0000313" key="4">
    <source>
        <dbReference type="Proteomes" id="UP000017246"/>
    </source>
</evidence>
<dbReference type="PANTHER" id="PTHR13323">
    <property type="entry name" value="LATE ENDOSOMAL/LYSOSOMAL MP1 INTERACTING PROTEIN"/>
    <property type="match status" value="1"/>
</dbReference>
<evidence type="ECO:0000256" key="1">
    <source>
        <dbReference type="ARBA" id="ARBA00007191"/>
    </source>
</evidence>
<dbReference type="InterPro" id="IPR004942">
    <property type="entry name" value="Roadblock/LAMTOR2_dom"/>
</dbReference>
<dbReference type="EMBL" id="LN902841">
    <property type="protein sequence ID" value="CDS41091.1"/>
    <property type="molecule type" value="Genomic_DNA"/>
</dbReference>
<reference evidence="3" key="2">
    <citation type="submission" date="2015-11" db="EMBL/GenBank/DDBJ databases">
        <authorList>
            <person name="Zhang Y."/>
            <person name="Guo Z."/>
        </authorList>
    </citation>
    <scope>NUCLEOTIDE SEQUENCE</scope>
</reference>
<dbReference type="SUPFAM" id="SSF103196">
    <property type="entry name" value="Roadblock/LC7 domain"/>
    <property type="match status" value="1"/>
</dbReference>
<accession>A0A068Y8I3</accession>
<dbReference type="Gene3D" id="3.30.450.30">
    <property type="entry name" value="Dynein light chain 2a, cytoplasmic"/>
    <property type="match status" value="1"/>
</dbReference>
<reference evidence="3" key="1">
    <citation type="journal article" date="2013" name="Nature">
        <title>The genomes of four tapeworm species reveal adaptations to parasitism.</title>
        <authorList>
            <person name="Tsai I.J."/>
            <person name="Zarowiecki M."/>
            <person name="Holroyd N."/>
            <person name="Garciarrubio A."/>
            <person name="Sanchez-Flores A."/>
            <person name="Brooks K.L."/>
            <person name="Tracey A."/>
            <person name="Bobes R.J."/>
            <person name="Fragoso G."/>
            <person name="Sciutto E."/>
            <person name="Aslett M."/>
            <person name="Beasley H."/>
            <person name="Bennett H.M."/>
            <person name="Cai J."/>
            <person name="Camicia F."/>
            <person name="Clark R."/>
            <person name="Cucher M."/>
            <person name="De Silva N."/>
            <person name="Day T.A."/>
            <person name="Deplazes P."/>
            <person name="Estrada K."/>
            <person name="Fernandez C."/>
            <person name="Holland P.W."/>
            <person name="Hou J."/>
            <person name="Hu S."/>
            <person name="Huckvale T."/>
            <person name="Hung S.S."/>
            <person name="Kamenetzky L."/>
            <person name="Keane J.A."/>
            <person name="Kiss F."/>
            <person name="Koziol U."/>
            <person name="Lambert O."/>
            <person name="Liu K."/>
            <person name="Luo X."/>
            <person name="Luo Y."/>
            <person name="Macchiaroli N."/>
            <person name="Nichol S."/>
            <person name="Paps J."/>
            <person name="Parkinson J."/>
            <person name="Pouchkina-Stantcheva N."/>
            <person name="Riddiford N."/>
            <person name="Rosenzvit M."/>
            <person name="Salinas G."/>
            <person name="Wasmuth J.D."/>
            <person name="Zamanian M."/>
            <person name="Zheng Y."/>
            <person name="Cai X."/>
            <person name="Soberon X."/>
            <person name="Olson P.D."/>
            <person name="Laclette J.P."/>
            <person name="Brehm K."/>
            <person name="Berriman M."/>
            <person name="Garciarrubio A."/>
            <person name="Bobes R.J."/>
            <person name="Fragoso G."/>
            <person name="Sanchez-Flores A."/>
            <person name="Estrada K."/>
            <person name="Cevallos M.A."/>
            <person name="Morett E."/>
            <person name="Gonzalez V."/>
            <person name="Portillo T."/>
            <person name="Ochoa-Leyva A."/>
            <person name="Jose M.V."/>
            <person name="Sciutto E."/>
            <person name="Landa A."/>
            <person name="Jimenez L."/>
            <person name="Valdes V."/>
            <person name="Carrero J.C."/>
            <person name="Larralde C."/>
            <person name="Morales-Montor J."/>
            <person name="Limon-Lason J."/>
            <person name="Soberon X."/>
            <person name="Laclette J.P."/>
        </authorList>
    </citation>
    <scope>NUCLEOTIDE SEQUENCE [LARGE SCALE GENOMIC DNA]</scope>
</reference>
<dbReference type="SMART" id="SM00960">
    <property type="entry name" value="Robl_LC7"/>
    <property type="match status" value="1"/>
</dbReference>